<gene>
    <name evidence="2" type="ORF">SAMN05443575_0914</name>
</gene>
<dbReference type="InterPro" id="IPR036291">
    <property type="entry name" value="NAD(P)-bd_dom_sf"/>
</dbReference>
<organism evidence="2 3">
    <name type="scientific">Jatrophihabitans endophyticus</name>
    <dbReference type="NCBI Taxonomy" id="1206085"/>
    <lineage>
        <taxon>Bacteria</taxon>
        <taxon>Bacillati</taxon>
        <taxon>Actinomycetota</taxon>
        <taxon>Actinomycetes</taxon>
        <taxon>Jatrophihabitantales</taxon>
        <taxon>Jatrophihabitantaceae</taxon>
        <taxon>Jatrophihabitans</taxon>
    </lineage>
</organism>
<dbReference type="Gene3D" id="3.40.50.720">
    <property type="entry name" value="NAD(P)-binding Rossmann-like Domain"/>
    <property type="match status" value="1"/>
</dbReference>
<keyword evidence="3" id="KW-1185">Reference proteome</keyword>
<evidence type="ECO:0000313" key="2">
    <source>
        <dbReference type="EMBL" id="SHF79384.1"/>
    </source>
</evidence>
<sequence>MLRFGYRVGMRIVVTGASGNVGTALLLRLGATGEHELVADAVVAASVPHLVHQSSIGAYARGAKTPVTEDWPATGIGTSPYSVDKAAAERTVNRVEEHATVTRMRPALILQDAAASEIGRYFLGPLVPKALVGRRSLRLAPFSDALSVQLVHADDVAAALDLVLTTRSGGAFNVAADPVIDRAVFRRVLGGVGPVVPVPALRAVAAATWRLRLQPTDPGWVDLGSGTPLLDTGRLRALGWAPEHDAADVLGRFVDALHRGAGRPGPLLYRRGRDR</sequence>
<dbReference type="Proteomes" id="UP000186132">
    <property type="component" value="Unassembled WGS sequence"/>
</dbReference>
<name>A0A1M5EJR7_9ACTN</name>
<dbReference type="SUPFAM" id="SSF51735">
    <property type="entry name" value="NAD(P)-binding Rossmann-fold domains"/>
    <property type="match status" value="1"/>
</dbReference>
<feature type="domain" description="NAD-dependent epimerase/dehydratase" evidence="1">
    <location>
        <begin position="38"/>
        <end position="175"/>
    </location>
</feature>
<evidence type="ECO:0000259" key="1">
    <source>
        <dbReference type="Pfam" id="PF01370"/>
    </source>
</evidence>
<dbReference type="EMBL" id="FQVU01000001">
    <property type="protein sequence ID" value="SHF79384.1"/>
    <property type="molecule type" value="Genomic_DNA"/>
</dbReference>
<dbReference type="InterPro" id="IPR001509">
    <property type="entry name" value="Epimerase_deHydtase"/>
</dbReference>
<dbReference type="Pfam" id="PF01370">
    <property type="entry name" value="Epimerase"/>
    <property type="match status" value="1"/>
</dbReference>
<evidence type="ECO:0000313" key="3">
    <source>
        <dbReference type="Proteomes" id="UP000186132"/>
    </source>
</evidence>
<dbReference type="AlphaFoldDB" id="A0A1M5EJR7"/>
<accession>A0A1M5EJR7</accession>
<protein>
    <submittedName>
        <fullName evidence="2">NAD dependent epimerase/dehydratase family protein</fullName>
    </submittedName>
</protein>
<proteinExistence type="predicted"/>
<reference evidence="2 3" key="1">
    <citation type="submission" date="2016-11" db="EMBL/GenBank/DDBJ databases">
        <authorList>
            <person name="Jaros S."/>
            <person name="Januszkiewicz K."/>
            <person name="Wedrychowicz H."/>
        </authorList>
    </citation>
    <scope>NUCLEOTIDE SEQUENCE [LARGE SCALE GENOMIC DNA]</scope>
    <source>
        <strain evidence="2 3">DSM 45627</strain>
    </source>
</reference>
<dbReference type="STRING" id="1206085.SAMN05443575_0914"/>